<accession>A0A8X6TWB5</accession>
<comment type="caution">
    <text evidence="1">The sequence shown here is derived from an EMBL/GenBank/DDBJ whole genome shotgun (WGS) entry which is preliminary data.</text>
</comment>
<dbReference type="Proteomes" id="UP000887013">
    <property type="component" value="Unassembled WGS sequence"/>
</dbReference>
<reference evidence="1" key="1">
    <citation type="submission" date="2020-08" db="EMBL/GenBank/DDBJ databases">
        <title>Multicomponent nature underlies the extraordinary mechanical properties of spider dragline silk.</title>
        <authorList>
            <person name="Kono N."/>
            <person name="Nakamura H."/>
            <person name="Mori M."/>
            <person name="Yoshida Y."/>
            <person name="Ohtoshi R."/>
            <person name="Malay A.D."/>
            <person name="Moran D.A.P."/>
            <person name="Tomita M."/>
            <person name="Numata K."/>
            <person name="Arakawa K."/>
        </authorList>
    </citation>
    <scope>NUCLEOTIDE SEQUENCE</scope>
</reference>
<evidence type="ECO:0000313" key="1">
    <source>
        <dbReference type="EMBL" id="GFT56990.1"/>
    </source>
</evidence>
<proteinExistence type="predicted"/>
<sequence>MSTISSNDIRRRKNRGNFRDNCIRKQMSWLQTVNGNSMLCAIYFQRKHFRSPLHYLGCTDVGWFQLYTVKCPKQRNPNCQPLAIVEHQEREMTE</sequence>
<gene>
    <name evidence="1" type="ORF">NPIL_693931</name>
</gene>
<organism evidence="1 2">
    <name type="scientific">Nephila pilipes</name>
    <name type="common">Giant wood spider</name>
    <name type="synonym">Nephila maculata</name>
    <dbReference type="NCBI Taxonomy" id="299642"/>
    <lineage>
        <taxon>Eukaryota</taxon>
        <taxon>Metazoa</taxon>
        <taxon>Ecdysozoa</taxon>
        <taxon>Arthropoda</taxon>
        <taxon>Chelicerata</taxon>
        <taxon>Arachnida</taxon>
        <taxon>Araneae</taxon>
        <taxon>Araneomorphae</taxon>
        <taxon>Entelegynae</taxon>
        <taxon>Araneoidea</taxon>
        <taxon>Nephilidae</taxon>
        <taxon>Nephila</taxon>
    </lineage>
</organism>
<name>A0A8X6TWB5_NEPPI</name>
<dbReference type="EMBL" id="BMAW01066880">
    <property type="protein sequence ID" value="GFT56990.1"/>
    <property type="molecule type" value="Genomic_DNA"/>
</dbReference>
<evidence type="ECO:0000313" key="2">
    <source>
        <dbReference type="Proteomes" id="UP000887013"/>
    </source>
</evidence>
<keyword evidence="2" id="KW-1185">Reference proteome</keyword>
<protein>
    <submittedName>
        <fullName evidence="1">Uncharacterized protein</fullName>
    </submittedName>
</protein>
<dbReference type="AlphaFoldDB" id="A0A8X6TWB5"/>